<evidence type="ECO:0000313" key="2">
    <source>
        <dbReference type="EMBL" id="MBA5687216.1"/>
    </source>
</evidence>
<sequence>MMLWTIKSVDAAVAFKRSQAACTGVLLAITVLILTNWYFTPARRLDRLAGEMHYAALQEASFDEITTLMHDLQVRTGGSTAMTTSCSALPCTVTLRQSYSSDAVSKGGRRTWNFVVAVAVEPYSPAHEVALLAPPTIKWRALDWRWTVSVDGGTPQPTVFSGELGQLNAISIIGGSPAIVAHLRSMAAGMNKRLHS</sequence>
<evidence type="ECO:0000256" key="1">
    <source>
        <dbReference type="SAM" id="Phobius"/>
    </source>
</evidence>
<proteinExistence type="predicted"/>
<protein>
    <submittedName>
        <fullName evidence="2">Uncharacterized protein</fullName>
    </submittedName>
</protein>
<dbReference type="EMBL" id="JACEZU010000003">
    <property type="protein sequence ID" value="MBA5687216.1"/>
    <property type="molecule type" value="Genomic_DNA"/>
</dbReference>
<feature type="transmembrane region" description="Helical" evidence="1">
    <location>
        <begin position="20"/>
        <end position="39"/>
    </location>
</feature>
<dbReference type="RefSeq" id="WP_182153031.1">
    <property type="nucleotide sequence ID" value="NZ_JACEZU010000003.1"/>
</dbReference>
<evidence type="ECO:0000313" key="3">
    <source>
        <dbReference type="Proteomes" id="UP000573499"/>
    </source>
</evidence>
<keyword evidence="1" id="KW-0472">Membrane</keyword>
<dbReference type="AlphaFoldDB" id="A0A7W2F8T5"/>
<organism evidence="2 3">
    <name type="scientific">Rugamonas apoptosis</name>
    <dbReference type="NCBI Taxonomy" id="2758570"/>
    <lineage>
        <taxon>Bacteria</taxon>
        <taxon>Pseudomonadati</taxon>
        <taxon>Pseudomonadota</taxon>
        <taxon>Betaproteobacteria</taxon>
        <taxon>Burkholderiales</taxon>
        <taxon>Oxalobacteraceae</taxon>
        <taxon>Telluria group</taxon>
        <taxon>Rugamonas</taxon>
    </lineage>
</organism>
<accession>A0A7W2F8T5</accession>
<keyword evidence="1" id="KW-0812">Transmembrane</keyword>
<keyword evidence="1" id="KW-1133">Transmembrane helix</keyword>
<gene>
    <name evidence="2" type="ORF">H3H39_09195</name>
</gene>
<keyword evidence="3" id="KW-1185">Reference proteome</keyword>
<dbReference type="Proteomes" id="UP000573499">
    <property type="component" value="Unassembled WGS sequence"/>
</dbReference>
<name>A0A7W2F8T5_9BURK</name>
<comment type="caution">
    <text evidence="2">The sequence shown here is derived from an EMBL/GenBank/DDBJ whole genome shotgun (WGS) entry which is preliminary data.</text>
</comment>
<reference evidence="2 3" key="1">
    <citation type="submission" date="2020-07" db="EMBL/GenBank/DDBJ databases">
        <title>Novel species isolated from subtropical streams in China.</title>
        <authorList>
            <person name="Lu H."/>
        </authorList>
    </citation>
    <scope>NUCLEOTIDE SEQUENCE [LARGE SCALE GENOMIC DNA]</scope>
    <source>
        <strain evidence="2 3">LX47W</strain>
    </source>
</reference>